<evidence type="ECO:0000313" key="3">
    <source>
        <dbReference type="EMBL" id="MFC6999169.1"/>
    </source>
</evidence>
<proteinExistence type="predicted"/>
<gene>
    <name evidence="3" type="ORF">ACFQHR_16150</name>
</gene>
<name>A0ABW2DN41_9BACT</name>
<feature type="region of interest" description="Disordered" evidence="1">
    <location>
        <begin position="15"/>
        <end position="53"/>
    </location>
</feature>
<sequence>MLGTNLTKRLLYNKYSGSSLDRKKESNPKPKKKEVNEEAEELKLANKKRSMSSRTKTKIRKKLMAFAQLHKRLTFVTLTFSNEVTDELAVVVLRKFIDNIKKRSKDFQYLWVAERQTGNKTFSDNIHFHLITNKYWDIQKTWGYWLEVQKKNGILPREQNFKASSAFDVKKINTSNLKQVGVYLTKYVTKNKAEFKCQVWNCSKSISALYTDFYTDYSFLEELHRLKRNEIKEIPLEYCTLHLIPLDKTTIRFYDRLENKNRKTLRVLD</sequence>
<feature type="compositionally biased region" description="Basic and acidic residues" evidence="1">
    <location>
        <begin position="20"/>
        <end position="44"/>
    </location>
</feature>
<dbReference type="Proteomes" id="UP001596405">
    <property type="component" value="Unassembled WGS sequence"/>
</dbReference>
<evidence type="ECO:0000313" key="4">
    <source>
        <dbReference type="Proteomes" id="UP001596405"/>
    </source>
</evidence>
<evidence type="ECO:0000259" key="2">
    <source>
        <dbReference type="Pfam" id="PF23343"/>
    </source>
</evidence>
<feature type="domain" description="Replication-associated protein ORF2/G2P" evidence="2">
    <location>
        <begin position="74"/>
        <end position="191"/>
    </location>
</feature>
<protein>
    <recommendedName>
        <fullName evidence="2">Replication-associated protein ORF2/G2P domain-containing protein</fullName>
    </recommendedName>
</protein>
<organism evidence="3 4">
    <name type="scientific">Rufibacter roseus</name>
    <dbReference type="NCBI Taxonomy" id="1567108"/>
    <lineage>
        <taxon>Bacteria</taxon>
        <taxon>Pseudomonadati</taxon>
        <taxon>Bacteroidota</taxon>
        <taxon>Cytophagia</taxon>
        <taxon>Cytophagales</taxon>
        <taxon>Hymenobacteraceae</taxon>
        <taxon>Rufibacter</taxon>
    </lineage>
</organism>
<dbReference type="Pfam" id="PF23343">
    <property type="entry name" value="REP_ORF2-G2P"/>
    <property type="match status" value="1"/>
</dbReference>
<comment type="caution">
    <text evidence="3">The sequence shown here is derived from an EMBL/GenBank/DDBJ whole genome shotgun (WGS) entry which is preliminary data.</text>
</comment>
<dbReference type="EMBL" id="JBHSYQ010000015">
    <property type="protein sequence ID" value="MFC6999169.1"/>
    <property type="molecule type" value="Genomic_DNA"/>
</dbReference>
<evidence type="ECO:0000256" key="1">
    <source>
        <dbReference type="SAM" id="MobiDB-lite"/>
    </source>
</evidence>
<accession>A0ABW2DN41</accession>
<reference evidence="4" key="1">
    <citation type="journal article" date="2019" name="Int. J. Syst. Evol. Microbiol.">
        <title>The Global Catalogue of Microorganisms (GCM) 10K type strain sequencing project: providing services to taxonomists for standard genome sequencing and annotation.</title>
        <authorList>
            <consortium name="The Broad Institute Genomics Platform"/>
            <consortium name="The Broad Institute Genome Sequencing Center for Infectious Disease"/>
            <person name="Wu L."/>
            <person name="Ma J."/>
        </authorList>
    </citation>
    <scope>NUCLEOTIDE SEQUENCE [LARGE SCALE GENOMIC DNA]</scope>
    <source>
        <strain evidence="4">CGMCC 4.7393</strain>
    </source>
</reference>
<keyword evidence="4" id="KW-1185">Reference proteome</keyword>
<dbReference type="InterPro" id="IPR056906">
    <property type="entry name" value="ORF2/G2P_dom"/>
</dbReference>